<dbReference type="PANTHER" id="PTHR13789:SF261">
    <property type="entry name" value="HYDROXYLASE, PUTATIVE (AFU_ORTHOLOGUE AFUA_7G00590)-RELATED"/>
    <property type="match status" value="1"/>
</dbReference>
<gene>
    <name evidence="8" type="ORF">FKW77_003743</name>
</gene>
<evidence type="ECO:0000256" key="4">
    <source>
        <dbReference type="ARBA" id="ARBA00023002"/>
    </source>
</evidence>
<protein>
    <recommendedName>
        <fullName evidence="7">FAD-binding domain-containing protein</fullName>
    </recommendedName>
</protein>
<dbReference type="InterPro" id="IPR050493">
    <property type="entry name" value="FAD-dep_Monooxygenase_BioMet"/>
</dbReference>
<dbReference type="InterPro" id="IPR010451">
    <property type="entry name" value="Acetoacetate_decarboxylase"/>
</dbReference>
<evidence type="ECO:0000256" key="5">
    <source>
        <dbReference type="ARBA" id="ARBA00023033"/>
    </source>
</evidence>
<keyword evidence="9" id="KW-1185">Reference proteome</keyword>
<dbReference type="OrthoDB" id="1047367at2759"/>
<keyword evidence="6" id="KW-0812">Transmembrane</keyword>
<accession>A0A517LF86</accession>
<evidence type="ECO:0000313" key="8">
    <source>
        <dbReference type="EMBL" id="QDS74293.1"/>
    </source>
</evidence>
<dbReference type="Proteomes" id="UP000316270">
    <property type="component" value="Chromosome 11"/>
</dbReference>
<evidence type="ECO:0000256" key="2">
    <source>
        <dbReference type="ARBA" id="ARBA00022630"/>
    </source>
</evidence>
<dbReference type="Pfam" id="PF06314">
    <property type="entry name" value="ADC"/>
    <property type="match status" value="1"/>
</dbReference>
<name>A0A517LF86_9PEZI</name>
<keyword evidence="5" id="KW-0503">Monooxygenase</keyword>
<proteinExistence type="inferred from homology"/>
<organism evidence="8 9">
    <name type="scientific">Venturia effusa</name>
    <dbReference type="NCBI Taxonomy" id="50376"/>
    <lineage>
        <taxon>Eukaryota</taxon>
        <taxon>Fungi</taxon>
        <taxon>Dikarya</taxon>
        <taxon>Ascomycota</taxon>
        <taxon>Pezizomycotina</taxon>
        <taxon>Dothideomycetes</taxon>
        <taxon>Pleosporomycetidae</taxon>
        <taxon>Venturiales</taxon>
        <taxon>Venturiaceae</taxon>
        <taxon>Venturia</taxon>
    </lineage>
</organism>
<dbReference type="PRINTS" id="PR00420">
    <property type="entry name" value="RNGMNOXGNASE"/>
</dbReference>
<dbReference type="SUPFAM" id="SSF51905">
    <property type="entry name" value="FAD/NAD(P)-binding domain"/>
    <property type="match status" value="1"/>
</dbReference>
<evidence type="ECO:0000256" key="6">
    <source>
        <dbReference type="SAM" id="Phobius"/>
    </source>
</evidence>
<keyword evidence="2" id="KW-0285">Flavoprotein</keyword>
<sequence>MAIQEQNKEEEPLNILIAGSGIGGLTAAVAFIREGHNVTLFEQSQFSNETGAAIHLAPNGNGILRKIGLFSETIGGNSMLGFREYSMPAATLKIDIKSKGDIWQNPWQLVHRVHLHQTLKKMALEPKKGKPAKLETRSRVVDVDVESATITLESGEKISGDVVIGADGVHSKTRACVPGGDVKPFSSGKSAFRFLIPRKTLLDDPETKDFVENKGILTMFIGEDRRFVMYPCSNNELLNFVAMHPSNESDASDEWNAGGSKESMSKIYKDFGPKIAALISHIDAKGLKLWSLLDMKVLPHWVNGKLALMGDAAHPFLPHQGQGGGQAIEDAASLATVLGRGTPREEIPERLKLYQKCRQARANRIQEVTRLAGRDMAEIAASDGKPLDMNEFTVYNFGHDEFDHSSRMLREWKNARNPHVYKRMPTAFGPMPGPRQDIVGRPRRAAHSTFLTSSIKFKTSRTLLQNLLPNDQFDFWTPGTVAYASFSNTTLNRMDWLGGGGYSHMGLYIHGIKYTKKDGSILKGTFLPILFENLADPIITGREELGMPKLFCSLDSYRRDSSMRIRAGWQGANFGELEWEGLEKVEETSVPASVVNGAPVSNGTPGEAPPGGIPGVEGDGMFVYRYIPTVGEPGKADAEYPVWVPDNAHSEARRVSSTWRAKTAKFSFAGKDWDSLPTLHHIATGLGDIPMFEVVEAKIIEGTGVSDVGQARKIE</sequence>
<evidence type="ECO:0000256" key="3">
    <source>
        <dbReference type="ARBA" id="ARBA00022827"/>
    </source>
</evidence>
<comment type="similarity">
    <text evidence="1">Belongs to the paxM FAD-dependent monooxygenase family.</text>
</comment>
<dbReference type="PANTHER" id="PTHR13789">
    <property type="entry name" value="MONOOXYGENASE"/>
    <property type="match status" value="1"/>
</dbReference>
<dbReference type="InterPro" id="IPR023375">
    <property type="entry name" value="ADC_dom_sf"/>
</dbReference>
<dbReference type="InterPro" id="IPR036188">
    <property type="entry name" value="FAD/NAD-bd_sf"/>
</dbReference>
<dbReference type="SUPFAM" id="SSF54373">
    <property type="entry name" value="FAD-linked reductases, C-terminal domain"/>
    <property type="match status" value="1"/>
</dbReference>
<dbReference type="Pfam" id="PF01494">
    <property type="entry name" value="FAD_binding_3"/>
    <property type="match status" value="1"/>
</dbReference>
<dbReference type="Gene3D" id="2.40.400.10">
    <property type="entry name" value="Acetoacetate decarboxylase-like"/>
    <property type="match status" value="1"/>
</dbReference>
<dbReference type="STRING" id="50376.A0A517LF86"/>
<dbReference type="AlphaFoldDB" id="A0A517LF86"/>
<dbReference type="GO" id="GO:0071949">
    <property type="term" value="F:FAD binding"/>
    <property type="evidence" value="ECO:0007669"/>
    <property type="project" value="InterPro"/>
</dbReference>
<feature type="transmembrane region" description="Helical" evidence="6">
    <location>
        <begin position="12"/>
        <end position="32"/>
    </location>
</feature>
<evidence type="ECO:0000313" key="9">
    <source>
        <dbReference type="Proteomes" id="UP000316270"/>
    </source>
</evidence>
<evidence type="ECO:0000256" key="1">
    <source>
        <dbReference type="ARBA" id="ARBA00007992"/>
    </source>
</evidence>
<keyword evidence="3" id="KW-0274">FAD</keyword>
<dbReference type="GO" id="GO:0004497">
    <property type="term" value="F:monooxygenase activity"/>
    <property type="evidence" value="ECO:0007669"/>
    <property type="project" value="UniProtKB-KW"/>
</dbReference>
<evidence type="ECO:0000259" key="7">
    <source>
        <dbReference type="Pfam" id="PF01494"/>
    </source>
</evidence>
<dbReference type="InterPro" id="IPR002938">
    <property type="entry name" value="FAD-bd"/>
</dbReference>
<dbReference type="Gene3D" id="3.50.50.60">
    <property type="entry name" value="FAD/NAD(P)-binding domain"/>
    <property type="match status" value="1"/>
</dbReference>
<keyword evidence="4" id="KW-0560">Oxidoreductase</keyword>
<feature type="domain" description="FAD-binding" evidence="7">
    <location>
        <begin position="14"/>
        <end position="366"/>
    </location>
</feature>
<reference evidence="8 9" key="1">
    <citation type="submission" date="2019-07" db="EMBL/GenBank/DDBJ databases">
        <title>Finished genome of Venturia effusa.</title>
        <authorList>
            <person name="Young C.A."/>
            <person name="Cox M.P."/>
            <person name="Ganley A.R.D."/>
            <person name="David W.J."/>
        </authorList>
    </citation>
    <scope>NUCLEOTIDE SEQUENCE [LARGE SCALE GENOMIC DNA]</scope>
    <source>
        <strain evidence="9">albino</strain>
    </source>
</reference>
<dbReference type="SUPFAM" id="SSF160104">
    <property type="entry name" value="Acetoacetate decarboxylase-like"/>
    <property type="match status" value="1"/>
</dbReference>
<dbReference type="GO" id="GO:0016829">
    <property type="term" value="F:lyase activity"/>
    <property type="evidence" value="ECO:0007669"/>
    <property type="project" value="InterPro"/>
</dbReference>
<dbReference type="EMBL" id="CP042195">
    <property type="protein sequence ID" value="QDS74293.1"/>
    <property type="molecule type" value="Genomic_DNA"/>
</dbReference>
<keyword evidence="6" id="KW-1133">Transmembrane helix</keyword>
<keyword evidence="6" id="KW-0472">Membrane</keyword>